<sequence>MFLHTYANLIPVILIAMLILYEDNMAYVANTPLGKIIAVLLIVYYTSVDIVYGLLMCALIVLYYQYYVKMYMAENFSQMQQESAIKDFKEQNCKNGELMNKGSPINLEMLEHIHPDINFKYEKCNPCSDICEFSIIEEQMRAEESLKPKTSGDFTMDKFMDKVLEKMSDFIPALWIKSEPFASLE</sequence>
<accession>A0A6C0K0I9</accession>
<evidence type="ECO:0000256" key="1">
    <source>
        <dbReference type="SAM" id="Phobius"/>
    </source>
</evidence>
<feature type="transmembrane region" description="Helical" evidence="1">
    <location>
        <begin position="50"/>
        <end position="68"/>
    </location>
</feature>
<protein>
    <submittedName>
        <fullName evidence="2">Uncharacterized protein</fullName>
    </submittedName>
</protein>
<organism evidence="2">
    <name type="scientific">viral metagenome</name>
    <dbReference type="NCBI Taxonomy" id="1070528"/>
    <lineage>
        <taxon>unclassified sequences</taxon>
        <taxon>metagenomes</taxon>
        <taxon>organismal metagenomes</taxon>
    </lineage>
</organism>
<dbReference type="EMBL" id="MN740757">
    <property type="protein sequence ID" value="QHU10460.1"/>
    <property type="molecule type" value="Genomic_DNA"/>
</dbReference>
<dbReference type="AlphaFoldDB" id="A0A6C0K0I9"/>
<keyword evidence="1" id="KW-0472">Membrane</keyword>
<proteinExistence type="predicted"/>
<keyword evidence="1" id="KW-0812">Transmembrane</keyword>
<name>A0A6C0K0I9_9ZZZZ</name>
<keyword evidence="1" id="KW-1133">Transmembrane helix</keyword>
<evidence type="ECO:0000313" key="2">
    <source>
        <dbReference type="EMBL" id="QHU10460.1"/>
    </source>
</evidence>
<feature type="transmembrane region" description="Helical" evidence="1">
    <location>
        <begin position="6"/>
        <end position="21"/>
    </location>
</feature>
<reference evidence="2" key="1">
    <citation type="journal article" date="2020" name="Nature">
        <title>Giant virus diversity and host interactions through global metagenomics.</title>
        <authorList>
            <person name="Schulz F."/>
            <person name="Roux S."/>
            <person name="Paez-Espino D."/>
            <person name="Jungbluth S."/>
            <person name="Walsh D.A."/>
            <person name="Denef V.J."/>
            <person name="McMahon K.D."/>
            <person name="Konstantinidis K.T."/>
            <person name="Eloe-Fadrosh E.A."/>
            <person name="Kyrpides N.C."/>
            <person name="Woyke T."/>
        </authorList>
    </citation>
    <scope>NUCLEOTIDE SEQUENCE</scope>
    <source>
        <strain evidence="2">GVMAG-S-1101164-67</strain>
    </source>
</reference>